<organism evidence="1 2">
    <name type="scientific">Aquiflexum balticum DSM 16537</name>
    <dbReference type="NCBI Taxonomy" id="758820"/>
    <lineage>
        <taxon>Bacteria</taxon>
        <taxon>Pseudomonadati</taxon>
        <taxon>Bacteroidota</taxon>
        <taxon>Cytophagia</taxon>
        <taxon>Cytophagales</taxon>
        <taxon>Cyclobacteriaceae</taxon>
        <taxon>Aquiflexum</taxon>
    </lineage>
</organism>
<dbReference type="EMBL" id="LT838813">
    <property type="protein sequence ID" value="SMD45231.1"/>
    <property type="molecule type" value="Genomic_DNA"/>
</dbReference>
<dbReference type="InterPro" id="IPR019619">
    <property type="entry name" value="DUF2490"/>
</dbReference>
<evidence type="ECO:0000313" key="2">
    <source>
        <dbReference type="Proteomes" id="UP000192333"/>
    </source>
</evidence>
<evidence type="ECO:0008006" key="3">
    <source>
        <dbReference type="Google" id="ProtNLM"/>
    </source>
</evidence>
<proteinExistence type="predicted"/>
<name>A0A1W2H8N1_9BACT</name>
<dbReference type="Pfam" id="PF10677">
    <property type="entry name" value="DUF2490"/>
    <property type="match status" value="1"/>
</dbReference>
<evidence type="ECO:0000313" key="1">
    <source>
        <dbReference type="EMBL" id="SMD45231.1"/>
    </source>
</evidence>
<accession>A0A1W2H8N1</accession>
<dbReference type="AlphaFoldDB" id="A0A1W2H8N1"/>
<dbReference type="OrthoDB" id="1118734at2"/>
<reference evidence="2" key="1">
    <citation type="submission" date="2017-04" db="EMBL/GenBank/DDBJ databases">
        <authorList>
            <person name="Varghese N."/>
            <person name="Submissions S."/>
        </authorList>
    </citation>
    <scope>NUCLEOTIDE SEQUENCE [LARGE SCALE GENOMIC DNA]</scope>
    <source>
        <strain evidence="2">DSM 16537</strain>
    </source>
</reference>
<gene>
    <name evidence="1" type="ORF">SAMN00777080_3877</name>
</gene>
<dbReference type="STRING" id="758820.SAMN00777080_3877"/>
<dbReference type="Proteomes" id="UP000192333">
    <property type="component" value="Chromosome I"/>
</dbReference>
<sequence length="268" mass="32171">MKFQNLNSTIIKSNWRLFFLFFVLLMVNLEIQAQSNRPQYWYTYNHTGRFSDRWGYGFDLNHRSNGVVPFNSTLSAARMGMTYHTKTGFRFTAGYAWFGTYVSERYRIWLHENRIYEQAQYTHGNSKHNFVHRIRIEHRWREQFTDINSEATNVFLTNRYRYLFQMDGPIKRGPDRTTKLRWQAANEFFIHNKENVGYMLFDQNRTLAGVMISPKGNLSLAVLYQLILLQQPLLRELQTIHSFRITLFHQLDLRKEKKNNVYEVPVVD</sequence>
<protein>
    <recommendedName>
        <fullName evidence="3">DUF2490 domain-containing protein</fullName>
    </recommendedName>
</protein>
<keyword evidence="2" id="KW-1185">Reference proteome</keyword>